<sequence>MTTPANNHDKPSPSDTPTERPADEGHESVVKNSDKQYHADEPAQKDIAKKHEKEEQPVTPVKDAPKENQPDASDDGARRLESK</sequence>
<dbReference type="Proteomes" id="UP000189739">
    <property type="component" value="Unassembled WGS sequence"/>
</dbReference>
<name>A0A1S9P919_9SPHI</name>
<dbReference type="RefSeq" id="WP_078350765.1">
    <property type="nucleotide sequence ID" value="NZ_MBTF01000036.1"/>
</dbReference>
<proteinExistence type="predicted"/>
<feature type="compositionally biased region" description="Basic and acidic residues" evidence="1">
    <location>
        <begin position="7"/>
        <end position="56"/>
    </location>
</feature>
<reference evidence="2 3" key="1">
    <citation type="submission" date="2016-07" db="EMBL/GenBank/DDBJ databases">
        <title>Genomic analysis of zinc-resistant bacterium Mucilaginibacter pedocola TBZ30.</title>
        <authorList>
            <person name="Huang J."/>
            <person name="Tang J."/>
        </authorList>
    </citation>
    <scope>NUCLEOTIDE SEQUENCE [LARGE SCALE GENOMIC DNA]</scope>
    <source>
        <strain evidence="2 3">TBZ30</strain>
    </source>
</reference>
<evidence type="ECO:0000313" key="3">
    <source>
        <dbReference type="Proteomes" id="UP000189739"/>
    </source>
</evidence>
<gene>
    <name evidence="2" type="ORF">BC343_15325</name>
</gene>
<organism evidence="2 3">
    <name type="scientific">Mucilaginibacter pedocola</name>
    <dbReference type="NCBI Taxonomy" id="1792845"/>
    <lineage>
        <taxon>Bacteria</taxon>
        <taxon>Pseudomonadati</taxon>
        <taxon>Bacteroidota</taxon>
        <taxon>Sphingobacteriia</taxon>
        <taxon>Sphingobacteriales</taxon>
        <taxon>Sphingobacteriaceae</taxon>
        <taxon>Mucilaginibacter</taxon>
    </lineage>
</organism>
<accession>A0A1S9P919</accession>
<keyword evidence="3" id="KW-1185">Reference proteome</keyword>
<protein>
    <submittedName>
        <fullName evidence="2">Uncharacterized protein</fullName>
    </submittedName>
</protein>
<comment type="caution">
    <text evidence="2">The sequence shown here is derived from an EMBL/GenBank/DDBJ whole genome shotgun (WGS) entry which is preliminary data.</text>
</comment>
<evidence type="ECO:0000256" key="1">
    <source>
        <dbReference type="SAM" id="MobiDB-lite"/>
    </source>
</evidence>
<feature type="region of interest" description="Disordered" evidence="1">
    <location>
        <begin position="1"/>
        <end position="83"/>
    </location>
</feature>
<feature type="compositionally biased region" description="Basic and acidic residues" evidence="1">
    <location>
        <begin position="63"/>
        <end position="83"/>
    </location>
</feature>
<dbReference type="OrthoDB" id="800045at2"/>
<dbReference type="EMBL" id="MBTF01000036">
    <property type="protein sequence ID" value="OOQ57463.1"/>
    <property type="molecule type" value="Genomic_DNA"/>
</dbReference>
<evidence type="ECO:0000313" key="2">
    <source>
        <dbReference type="EMBL" id="OOQ57463.1"/>
    </source>
</evidence>
<dbReference type="AlphaFoldDB" id="A0A1S9P919"/>